<keyword evidence="2" id="KW-1185">Reference proteome</keyword>
<protein>
    <submittedName>
        <fullName evidence="1">Uncharacterized protein</fullName>
    </submittedName>
</protein>
<comment type="caution">
    <text evidence="1">The sequence shown here is derived from an EMBL/GenBank/DDBJ whole genome shotgun (WGS) entry which is preliminary data.</text>
</comment>
<gene>
    <name evidence="1" type="ORF">Q2T77_29510</name>
</gene>
<evidence type="ECO:0000313" key="1">
    <source>
        <dbReference type="EMBL" id="MDO1536430.1"/>
    </source>
</evidence>
<accession>A0ABT8SCG4</accession>
<dbReference type="RefSeq" id="WP_301814487.1">
    <property type="nucleotide sequence ID" value="NZ_JAUJZH010000028.1"/>
</dbReference>
<name>A0ABT8SCG4_9BURK</name>
<organism evidence="1 2">
    <name type="scientific">Variovorax ginsengisoli</name>
    <dbReference type="NCBI Taxonomy" id="363844"/>
    <lineage>
        <taxon>Bacteria</taxon>
        <taxon>Pseudomonadati</taxon>
        <taxon>Pseudomonadota</taxon>
        <taxon>Betaproteobacteria</taxon>
        <taxon>Burkholderiales</taxon>
        <taxon>Comamonadaceae</taxon>
        <taxon>Variovorax</taxon>
    </lineage>
</organism>
<evidence type="ECO:0000313" key="2">
    <source>
        <dbReference type="Proteomes" id="UP001169027"/>
    </source>
</evidence>
<proteinExistence type="predicted"/>
<dbReference type="Proteomes" id="UP001169027">
    <property type="component" value="Unassembled WGS sequence"/>
</dbReference>
<reference evidence="1" key="1">
    <citation type="submission" date="2023-06" db="EMBL/GenBank/DDBJ databases">
        <authorList>
            <person name="Jiang Y."/>
            <person name="Liu Q."/>
        </authorList>
    </citation>
    <scope>NUCLEOTIDE SEQUENCE</scope>
    <source>
        <strain evidence="1">CGMCC 1.12090</strain>
    </source>
</reference>
<dbReference type="EMBL" id="JAUKVY010000028">
    <property type="protein sequence ID" value="MDO1536430.1"/>
    <property type="molecule type" value="Genomic_DNA"/>
</dbReference>
<sequence length="123" mass="12545">MRWFFLGLHAVLVIAIVALISGRQPRADVAAATKPVTAPANTLAALVSMPAALAKQRQIVRGASVSVTFKKASTQVAGKVVSQECDDTRCVMVIGLSGLPAPVLAADALEDAEVLLGGAGKAP</sequence>